<dbReference type="EMBL" id="BGPR01232993">
    <property type="protein sequence ID" value="GBL82468.1"/>
    <property type="molecule type" value="Genomic_DNA"/>
</dbReference>
<dbReference type="EMBL" id="BGPR01233001">
    <property type="protein sequence ID" value="GBL82505.1"/>
    <property type="molecule type" value="Genomic_DNA"/>
</dbReference>
<dbReference type="Proteomes" id="UP000499080">
    <property type="component" value="Unassembled WGS sequence"/>
</dbReference>
<reference evidence="4 6" key="1">
    <citation type="journal article" date="2019" name="Sci. Rep.">
        <title>Orb-weaving spider Araneus ventricosus genome elucidates the spidroin gene catalogue.</title>
        <authorList>
            <person name="Kono N."/>
            <person name="Nakamura H."/>
            <person name="Ohtoshi R."/>
            <person name="Moran D.A.P."/>
            <person name="Shinohara A."/>
            <person name="Yoshida Y."/>
            <person name="Fujiwara M."/>
            <person name="Mori M."/>
            <person name="Tomita M."/>
            <person name="Arakawa K."/>
        </authorList>
    </citation>
    <scope>NUCLEOTIDE SEQUENCE [LARGE SCALE GENOMIC DNA]</scope>
</reference>
<dbReference type="EMBL" id="BGPR01230056">
    <property type="protein sequence ID" value="GBL71944.1"/>
    <property type="molecule type" value="Genomic_DNA"/>
</dbReference>
<feature type="non-terminal residue" evidence="4">
    <location>
        <position position="1"/>
    </location>
</feature>
<sequence length="116" mass="12563">LIVEYDGHNIIVQVSPFYRNKLCGLCGNYNGLKYDGATTAEGCYYEDGTAYAYAYAIPSDTCEVPKFELKCPNEGGQKKTDCTCRSGIMHGGMWRHSALAIVESGTEACGGVPHLP</sequence>
<accession>A0A4Y2ARY9</accession>
<evidence type="ECO:0000313" key="4">
    <source>
        <dbReference type="EMBL" id="GBL82468.1"/>
    </source>
</evidence>
<evidence type="ECO:0000313" key="3">
    <source>
        <dbReference type="EMBL" id="GBL71979.1"/>
    </source>
</evidence>
<dbReference type="EMBL" id="BGPR01230066">
    <property type="protein sequence ID" value="GBL71979.1"/>
    <property type="molecule type" value="Genomic_DNA"/>
</dbReference>
<proteinExistence type="predicted"/>
<organism evidence="4 6">
    <name type="scientific">Araneus ventricosus</name>
    <name type="common">Orbweaver spider</name>
    <name type="synonym">Epeira ventricosa</name>
    <dbReference type="NCBI Taxonomy" id="182803"/>
    <lineage>
        <taxon>Eukaryota</taxon>
        <taxon>Metazoa</taxon>
        <taxon>Ecdysozoa</taxon>
        <taxon>Arthropoda</taxon>
        <taxon>Chelicerata</taxon>
        <taxon>Arachnida</taxon>
        <taxon>Araneae</taxon>
        <taxon>Araneomorphae</taxon>
        <taxon>Entelegynae</taxon>
        <taxon>Araneoidea</taxon>
        <taxon>Araneidae</taxon>
        <taxon>Araneus</taxon>
    </lineage>
</organism>
<name>A0A4Y2ARY9_ARAVE</name>
<gene>
    <name evidence="2" type="ORF">AVEN_153194_1</name>
    <name evidence="3" type="ORF">AVEN_200074_1</name>
    <name evidence="4" type="ORF">AVEN_21122_1</name>
    <name evidence="5" type="ORF">AVEN_61384_1</name>
</gene>
<evidence type="ECO:0000313" key="2">
    <source>
        <dbReference type="EMBL" id="GBL71944.1"/>
    </source>
</evidence>
<dbReference type="OrthoDB" id="5956066at2759"/>
<dbReference type="AlphaFoldDB" id="A0A4Y2ARY9"/>
<comment type="caution">
    <text evidence="4">The sequence shown here is derived from an EMBL/GenBank/DDBJ whole genome shotgun (WGS) entry which is preliminary data.</text>
</comment>
<dbReference type="Pfam" id="PF00094">
    <property type="entry name" value="VWD"/>
    <property type="match status" value="1"/>
</dbReference>
<feature type="domain" description="VWFD" evidence="1">
    <location>
        <begin position="1"/>
        <end position="63"/>
    </location>
</feature>
<evidence type="ECO:0000259" key="1">
    <source>
        <dbReference type="PROSITE" id="PS51233"/>
    </source>
</evidence>
<dbReference type="PROSITE" id="PS51233">
    <property type="entry name" value="VWFD"/>
    <property type="match status" value="1"/>
</dbReference>
<evidence type="ECO:0000313" key="6">
    <source>
        <dbReference type="Proteomes" id="UP000499080"/>
    </source>
</evidence>
<dbReference type="InterPro" id="IPR001846">
    <property type="entry name" value="VWF_type-D"/>
</dbReference>
<keyword evidence="6" id="KW-1185">Reference proteome</keyword>
<evidence type="ECO:0000313" key="5">
    <source>
        <dbReference type="EMBL" id="GBL82505.1"/>
    </source>
</evidence>
<protein>
    <recommendedName>
        <fullName evidence="1">VWFD domain-containing protein</fullName>
    </recommendedName>
</protein>